<dbReference type="GO" id="GO:0045329">
    <property type="term" value="P:carnitine biosynthetic process"/>
    <property type="evidence" value="ECO:0007669"/>
    <property type="project" value="TreeGrafter"/>
</dbReference>
<dbReference type="GO" id="GO:0046872">
    <property type="term" value="F:metal ion binding"/>
    <property type="evidence" value="ECO:0007669"/>
    <property type="project" value="UniProtKB-KW"/>
</dbReference>
<comment type="similarity">
    <text evidence="3">Belongs to the gamma-BBH/TMLD family.</text>
</comment>
<feature type="domain" description="TauD/TfdA-like" evidence="8">
    <location>
        <begin position="125"/>
        <end position="360"/>
    </location>
</feature>
<organism evidence="9 10">
    <name type="scientific">Microbaculum marinum</name>
    <dbReference type="NCBI Taxonomy" id="1764581"/>
    <lineage>
        <taxon>Bacteria</taxon>
        <taxon>Pseudomonadati</taxon>
        <taxon>Pseudomonadota</taxon>
        <taxon>Alphaproteobacteria</taxon>
        <taxon>Hyphomicrobiales</taxon>
        <taxon>Tepidamorphaceae</taxon>
        <taxon>Microbaculum</taxon>
    </lineage>
</organism>
<comment type="cofactor">
    <cofactor evidence="1">
        <name>Fe(2+)</name>
        <dbReference type="ChEBI" id="CHEBI:29033"/>
    </cofactor>
</comment>
<evidence type="ECO:0000256" key="5">
    <source>
        <dbReference type="ARBA" id="ARBA00022964"/>
    </source>
</evidence>
<keyword evidence="4" id="KW-0479">Metal-binding</keyword>
<dbReference type="InterPro" id="IPR038492">
    <property type="entry name" value="GBBH-like_N_sf"/>
</dbReference>
<keyword evidence="6" id="KW-0560">Oxidoreductase</keyword>
<comment type="caution">
    <text evidence="9">The sequence shown here is derived from an EMBL/GenBank/DDBJ whole genome shotgun (WGS) entry which is preliminary data.</text>
</comment>
<evidence type="ECO:0000256" key="2">
    <source>
        <dbReference type="ARBA" id="ARBA00001961"/>
    </source>
</evidence>
<evidence type="ECO:0000256" key="6">
    <source>
        <dbReference type="ARBA" id="ARBA00023002"/>
    </source>
</evidence>
<dbReference type="GO" id="GO:0016706">
    <property type="term" value="F:2-oxoglutarate-dependent dioxygenase activity"/>
    <property type="evidence" value="ECO:0007669"/>
    <property type="project" value="UniProtKB-ARBA"/>
</dbReference>
<dbReference type="Gene3D" id="3.60.130.10">
    <property type="entry name" value="Clavaminate synthase-like"/>
    <property type="match status" value="1"/>
</dbReference>
<dbReference type="Proteomes" id="UP001378188">
    <property type="component" value="Unassembled WGS sequence"/>
</dbReference>
<evidence type="ECO:0000259" key="8">
    <source>
        <dbReference type="Pfam" id="PF02668"/>
    </source>
</evidence>
<evidence type="ECO:0000256" key="1">
    <source>
        <dbReference type="ARBA" id="ARBA00001954"/>
    </source>
</evidence>
<dbReference type="RefSeq" id="WP_340332533.1">
    <property type="nucleotide sequence ID" value="NZ_JAZHOF010000014.1"/>
</dbReference>
<evidence type="ECO:0000313" key="10">
    <source>
        <dbReference type="Proteomes" id="UP001378188"/>
    </source>
</evidence>
<dbReference type="SUPFAM" id="SSF51197">
    <property type="entry name" value="Clavaminate synthase-like"/>
    <property type="match status" value="1"/>
</dbReference>
<dbReference type="AlphaFoldDB" id="A0AAW9RZG6"/>
<dbReference type="CDD" id="cd00250">
    <property type="entry name" value="CAS_like"/>
    <property type="match status" value="1"/>
</dbReference>
<dbReference type="PANTHER" id="PTHR10696:SF51">
    <property type="entry name" value="TRIMETHYLLYSINE DIOXYGENASE, MITOCHONDRIAL"/>
    <property type="match status" value="1"/>
</dbReference>
<accession>A0AAW9RZG6</accession>
<keyword evidence="7" id="KW-0408">Iron</keyword>
<keyword evidence="10" id="KW-1185">Reference proteome</keyword>
<dbReference type="EMBL" id="JAZHOF010000014">
    <property type="protein sequence ID" value="MEJ8574839.1"/>
    <property type="molecule type" value="Genomic_DNA"/>
</dbReference>
<reference evidence="9 10" key="1">
    <citation type="submission" date="2024-02" db="EMBL/GenBank/DDBJ databases">
        <title>Genome analysis and characterization of Microbaculum marinisediminis sp. nov., isolated from marine sediment.</title>
        <authorList>
            <person name="Du Z.-J."/>
            <person name="Ye Y.-Q."/>
            <person name="Zhang Z.-R."/>
            <person name="Yuan S.-M."/>
            <person name="Zhang X.-Y."/>
        </authorList>
    </citation>
    <scope>NUCLEOTIDE SEQUENCE [LARGE SCALE GENOMIC DNA]</scope>
    <source>
        <strain evidence="9 10">SDUM1044001</strain>
    </source>
</reference>
<protein>
    <submittedName>
        <fullName evidence="9">TauD/TfdA family dioxygenase</fullName>
    </submittedName>
</protein>
<sequence>MQAKIESIDAGAELLTVDWAGGGSDHYPWTWLRDHGEDEASLDPGTLQRRVDTFAIDPGLRGIDVQVAGNGEALTVAWSDNSPATTLSAARLAECAGRLPEEGTLSPDHPRLYWAAGSLPDPVPNVAFEAVRSGDSGLGAWLRNIHVYGFSVVTGVPATDEGTVELATRLAPAKQTIFGDFWRLSAELADHGDTAYSTQYLDPHTDSTYYHDAPGLQMFNCLEFDGKGGESVLVDAFAIARAMHEETPEHYETLSRVVVPGRYLEPGVHLRAERPPFRHDREGNLVQVTFNNYDRAPFLLPADEMAAFYAAYGEFHRRASDQDNWLKIPLRPGMTLIFDNWRCLHGRMGYVGKRVFYGCYHDRADYESRLRTVGAAA</sequence>
<evidence type="ECO:0000313" key="9">
    <source>
        <dbReference type="EMBL" id="MEJ8574839.1"/>
    </source>
</evidence>
<dbReference type="Gene3D" id="3.30.2020.30">
    <property type="match status" value="1"/>
</dbReference>
<name>A0AAW9RZG6_9HYPH</name>
<dbReference type="InterPro" id="IPR042098">
    <property type="entry name" value="TauD-like_sf"/>
</dbReference>
<evidence type="ECO:0000256" key="7">
    <source>
        <dbReference type="ARBA" id="ARBA00023004"/>
    </source>
</evidence>
<comment type="cofactor">
    <cofactor evidence="2">
        <name>L-ascorbate</name>
        <dbReference type="ChEBI" id="CHEBI:38290"/>
    </cofactor>
</comment>
<dbReference type="Pfam" id="PF02668">
    <property type="entry name" value="TauD"/>
    <property type="match status" value="1"/>
</dbReference>
<dbReference type="FunFam" id="3.60.130.10:FF:000001">
    <property type="entry name" value="Trimethyllysine dioxygenase, mitochondrial"/>
    <property type="match status" value="1"/>
</dbReference>
<evidence type="ECO:0000256" key="4">
    <source>
        <dbReference type="ARBA" id="ARBA00022723"/>
    </source>
</evidence>
<dbReference type="InterPro" id="IPR003819">
    <property type="entry name" value="TauD/TfdA-like"/>
</dbReference>
<proteinExistence type="inferred from homology"/>
<gene>
    <name evidence="9" type="ORF">V3328_25415</name>
</gene>
<dbReference type="InterPro" id="IPR050411">
    <property type="entry name" value="AlphaKG_dependent_hydroxylases"/>
</dbReference>
<dbReference type="PANTHER" id="PTHR10696">
    <property type="entry name" value="GAMMA-BUTYROBETAINE HYDROXYLASE-RELATED"/>
    <property type="match status" value="1"/>
</dbReference>
<keyword evidence="5 9" id="KW-0223">Dioxygenase</keyword>
<evidence type="ECO:0000256" key="3">
    <source>
        <dbReference type="ARBA" id="ARBA00008654"/>
    </source>
</evidence>